<name>A0ACB7FW87_MANES</name>
<evidence type="ECO:0000313" key="2">
    <source>
        <dbReference type="Proteomes" id="UP000091857"/>
    </source>
</evidence>
<accession>A0ACB7FW87</accession>
<dbReference type="EMBL" id="CM004404">
    <property type="protein sequence ID" value="KAG8632197.1"/>
    <property type="molecule type" value="Genomic_DNA"/>
</dbReference>
<evidence type="ECO:0000313" key="1">
    <source>
        <dbReference type="EMBL" id="KAG8632197.1"/>
    </source>
</evidence>
<reference evidence="2" key="1">
    <citation type="journal article" date="2016" name="Nat. Biotechnol.">
        <title>Sequencing wild and cultivated cassava and related species reveals extensive interspecific hybridization and genetic diversity.</title>
        <authorList>
            <person name="Bredeson J.V."/>
            <person name="Lyons J.B."/>
            <person name="Prochnik S.E."/>
            <person name="Wu G.A."/>
            <person name="Ha C.M."/>
            <person name="Edsinger-Gonzales E."/>
            <person name="Grimwood J."/>
            <person name="Schmutz J."/>
            <person name="Rabbi I.Y."/>
            <person name="Egesi C."/>
            <person name="Nauluvula P."/>
            <person name="Lebot V."/>
            <person name="Ndunguru J."/>
            <person name="Mkamilo G."/>
            <person name="Bart R.S."/>
            <person name="Setter T.L."/>
            <person name="Gleadow R.M."/>
            <person name="Kulakow P."/>
            <person name="Ferguson M.E."/>
            <person name="Rounsley S."/>
            <person name="Rokhsar D.S."/>
        </authorList>
    </citation>
    <scope>NUCLEOTIDE SEQUENCE [LARGE SCALE GENOMIC DNA]</scope>
    <source>
        <strain evidence="2">cv. AM560-2</strain>
    </source>
</reference>
<gene>
    <name evidence="1" type="ORF">MANES_18G002000v8</name>
</gene>
<protein>
    <submittedName>
        <fullName evidence="1">Uncharacterized protein</fullName>
    </submittedName>
</protein>
<dbReference type="Proteomes" id="UP000091857">
    <property type="component" value="Chromosome 18"/>
</dbReference>
<organism evidence="1 2">
    <name type="scientific">Manihot esculenta</name>
    <name type="common">Cassava</name>
    <name type="synonym">Jatropha manihot</name>
    <dbReference type="NCBI Taxonomy" id="3983"/>
    <lineage>
        <taxon>Eukaryota</taxon>
        <taxon>Viridiplantae</taxon>
        <taxon>Streptophyta</taxon>
        <taxon>Embryophyta</taxon>
        <taxon>Tracheophyta</taxon>
        <taxon>Spermatophyta</taxon>
        <taxon>Magnoliopsida</taxon>
        <taxon>eudicotyledons</taxon>
        <taxon>Gunneridae</taxon>
        <taxon>Pentapetalae</taxon>
        <taxon>rosids</taxon>
        <taxon>fabids</taxon>
        <taxon>Malpighiales</taxon>
        <taxon>Euphorbiaceae</taxon>
        <taxon>Crotonoideae</taxon>
        <taxon>Manihoteae</taxon>
        <taxon>Manihot</taxon>
    </lineage>
</organism>
<proteinExistence type="predicted"/>
<keyword evidence="2" id="KW-1185">Reference proteome</keyword>
<sequence length="446" mass="45545">MSGSEKGLMKSTTRKPFGVSLKKSPVTPPPFVQNVRLSVSADVTPVDTPLTTATSPSYQAPSAAGRGGVEGSTRRAGVSTHGINVNMSMGSAAETLKTKRGKHLVPASQSENHTSGGDCFSSCHHPPGGADAGSETGLMKSTTRKPFDVGLNKSPVTSPPFIHNVRLSVIADGTPIYAPVTTATSPSYQAPSAAGGGGVEGSTRRAGESTHGINVNMSMGSATETLKKRGRHLVPMSQSVNHTSGGDGFSGSKKARGRTPGSKKQQQLEALGSVEVGFTPHVITVKAGEDVSSKIMSFSQHSPWAICVLSANGTISNVTLRQLGTSGETVTYEGRFQILSLCGSFLPFYDGGQRSRAGGLSVSIRGLDGRVIGGGVAGLLTAASTVEIVVASFKSDGYKVSKLAKQSEPVSPALGTSGPSSLPSGGTSSESSGGSGSPIKQSWSLQ</sequence>
<comment type="caution">
    <text evidence="1">The sequence shown here is derived from an EMBL/GenBank/DDBJ whole genome shotgun (WGS) entry which is preliminary data.</text>
</comment>